<evidence type="ECO:0000256" key="1">
    <source>
        <dbReference type="ARBA" id="ARBA00022801"/>
    </source>
</evidence>
<evidence type="ECO:0000313" key="4">
    <source>
        <dbReference type="Proteomes" id="UP000307999"/>
    </source>
</evidence>
<dbReference type="Gene3D" id="3.10.129.10">
    <property type="entry name" value="Hotdog Thioesterase"/>
    <property type="match status" value="1"/>
</dbReference>
<dbReference type="InterPro" id="IPR003736">
    <property type="entry name" value="PAAI_dom"/>
</dbReference>
<dbReference type="NCBIfam" id="TIGR00369">
    <property type="entry name" value="unchar_dom_1"/>
    <property type="match status" value="1"/>
</dbReference>
<protein>
    <submittedName>
        <fullName evidence="3">PaaI family thioesterase</fullName>
    </submittedName>
</protein>
<dbReference type="OrthoDB" id="5290048at2"/>
<dbReference type="EMBL" id="SWDB01000040">
    <property type="protein sequence ID" value="TKB43291.1"/>
    <property type="molecule type" value="Genomic_DNA"/>
</dbReference>
<dbReference type="AlphaFoldDB" id="A0A4U1B2C1"/>
<evidence type="ECO:0000313" key="3">
    <source>
        <dbReference type="EMBL" id="TKB43291.1"/>
    </source>
</evidence>
<dbReference type="InterPro" id="IPR029069">
    <property type="entry name" value="HotDog_dom_sf"/>
</dbReference>
<accession>A0A4U1B2C1</accession>
<proteinExistence type="predicted"/>
<comment type="caution">
    <text evidence="3">The sequence shown here is derived from an EMBL/GenBank/DDBJ whole genome shotgun (WGS) entry which is preliminary data.</text>
</comment>
<dbReference type="GO" id="GO:0016289">
    <property type="term" value="F:acyl-CoA hydrolase activity"/>
    <property type="evidence" value="ECO:0007669"/>
    <property type="project" value="UniProtKB-ARBA"/>
</dbReference>
<sequence length="138" mass="15404">MDDFHKQYSLAGHTDGFSGHIGPFYQKQNVETDSFTRALPLDERHLNPEGVVHGGVLLSFLDYCIYRAIGDEMGHDIRFATININSNFVAAAKAGEILFGQGRVVRKTRSVIFAEGQLFTKRQVMTGTGIWKIINSNN</sequence>
<dbReference type="CDD" id="cd03443">
    <property type="entry name" value="PaaI_thioesterase"/>
    <property type="match status" value="1"/>
</dbReference>
<gene>
    <name evidence="3" type="ORF">E8M12_15510</name>
</gene>
<organism evidence="3 4">
    <name type="scientific">Thalassotalea mangrovi</name>
    <dbReference type="NCBI Taxonomy" id="2572245"/>
    <lineage>
        <taxon>Bacteria</taxon>
        <taxon>Pseudomonadati</taxon>
        <taxon>Pseudomonadota</taxon>
        <taxon>Gammaproteobacteria</taxon>
        <taxon>Alteromonadales</taxon>
        <taxon>Colwelliaceae</taxon>
        <taxon>Thalassotalea</taxon>
    </lineage>
</organism>
<reference evidence="3 4" key="1">
    <citation type="submission" date="2019-04" db="EMBL/GenBank/DDBJ databases">
        <title>Thalassotalea guangxiensis sp. nov., isolated from sediment of the coastal wetland.</title>
        <authorList>
            <person name="Zheng S."/>
            <person name="Zhang D."/>
        </authorList>
    </citation>
    <scope>NUCLEOTIDE SEQUENCE [LARGE SCALE GENOMIC DNA]</scope>
    <source>
        <strain evidence="3 4">ZS-4</strain>
    </source>
</reference>
<dbReference type="Pfam" id="PF03061">
    <property type="entry name" value="4HBT"/>
    <property type="match status" value="1"/>
</dbReference>
<dbReference type="Proteomes" id="UP000307999">
    <property type="component" value="Unassembled WGS sequence"/>
</dbReference>
<name>A0A4U1B2C1_9GAMM</name>
<dbReference type="SUPFAM" id="SSF54637">
    <property type="entry name" value="Thioesterase/thiol ester dehydrase-isomerase"/>
    <property type="match status" value="1"/>
</dbReference>
<feature type="domain" description="Thioesterase" evidence="2">
    <location>
        <begin position="50"/>
        <end position="122"/>
    </location>
</feature>
<dbReference type="InterPro" id="IPR006683">
    <property type="entry name" value="Thioestr_dom"/>
</dbReference>
<keyword evidence="1" id="KW-0378">Hydrolase</keyword>
<evidence type="ECO:0000259" key="2">
    <source>
        <dbReference type="Pfam" id="PF03061"/>
    </source>
</evidence>
<keyword evidence="4" id="KW-1185">Reference proteome</keyword>